<evidence type="ECO:0000259" key="6">
    <source>
        <dbReference type="Pfam" id="PF03151"/>
    </source>
</evidence>
<feature type="transmembrane region" description="Helical" evidence="5">
    <location>
        <begin position="113"/>
        <end position="132"/>
    </location>
</feature>
<dbReference type="InterPro" id="IPR050186">
    <property type="entry name" value="TPT_transporter"/>
</dbReference>
<dbReference type="InterPro" id="IPR004853">
    <property type="entry name" value="Sugar_P_trans_dom"/>
</dbReference>
<evidence type="ECO:0000313" key="8">
    <source>
        <dbReference type="RefSeq" id="XP_006815022.1"/>
    </source>
</evidence>
<keyword evidence="3 5" id="KW-1133">Transmembrane helix</keyword>
<comment type="subcellular location">
    <subcellularLocation>
        <location evidence="1">Membrane</location>
        <topology evidence="1">Multi-pass membrane protein</topology>
    </subcellularLocation>
</comment>
<sequence length="206" mass="22556">MTKTVTIPDDEVVDDTTTTSTLTTESYEKSCIEKKLDFLKLAVNMSVAAAVFYGICSGSMPFINKIVVTTYDFRHPNFIMLGQMIFTASLLEMLRKYGIVDVPPYSIALGKDVLIASVCYTFHSVFALSALGDMNIPMYNVIKRCVPLVNLILAPIILKKGRPSLCMVCSVTLITAGCIVAGQFTINSYYSKILYCMGGCPCDSAM</sequence>
<feature type="transmembrane region" description="Helical" evidence="5">
    <location>
        <begin position="138"/>
        <end position="158"/>
    </location>
</feature>
<keyword evidence="7" id="KW-1185">Reference proteome</keyword>
<dbReference type="RefSeq" id="XP_006815022.1">
    <property type="nucleotide sequence ID" value="XM_006814959.1"/>
</dbReference>
<feature type="domain" description="Sugar phosphate transporter" evidence="6">
    <location>
        <begin position="57"/>
        <end position="182"/>
    </location>
</feature>
<evidence type="ECO:0000313" key="7">
    <source>
        <dbReference type="Proteomes" id="UP000694865"/>
    </source>
</evidence>
<dbReference type="PANTHER" id="PTHR11132">
    <property type="entry name" value="SOLUTE CARRIER FAMILY 35"/>
    <property type="match status" value="1"/>
</dbReference>
<dbReference type="Pfam" id="PF03151">
    <property type="entry name" value="TPT"/>
    <property type="match status" value="1"/>
</dbReference>
<name>A0ABM0M4T1_SACKO</name>
<dbReference type="Proteomes" id="UP000694865">
    <property type="component" value="Unplaced"/>
</dbReference>
<feature type="transmembrane region" description="Helical" evidence="5">
    <location>
        <begin position="41"/>
        <end position="63"/>
    </location>
</feature>
<evidence type="ECO:0000256" key="5">
    <source>
        <dbReference type="SAM" id="Phobius"/>
    </source>
</evidence>
<evidence type="ECO:0000256" key="3">
    <source>
        <dbReference type="ARBA" id="ARBA00022989"/>
    </source>
</evidence>
<gene>
    <name evidence="8" type="primary">LOC102802775</name>
</gene>
<reference evidence="8" key="1">
    <citation type="submission" date="2025-08" db="UniProtKB">
        <authorList>
            <consortium name="RefSeq"/>
        </authorList>
    </citation>
    <scope>IDENTIFICATION</scope>
    <source>
        <tissue evidence="8">Testes</tissue>
    </source>
</reference>
<keyword evidence="2 5" id="KW-0812">Transmembrane</keyword>
<organism evidence="7 8">
    <name type="scientific">Saccoglossus kowalevskii</name>
    <name type="common">Acorn worm</name>
    <dbReference type="NCBI Taxonomy" id="10224"/>
    <lineage>
        <taxon>Eukaryota</taxon>
        <taxon>Metazoa</taxon>
        <taxon>Hemichordata</taxon>
        <taxon>Enteropneusta</taxon>
        <taxon>Harrimaniidae</taxon>
        <taxon>Saccoglossus</taxon>
    </lineage>
</organism>
<keyword evidence="4 5" id="KW-0472">Membrane</keyword>
<dbReference type="GeneID" id="102802775"/>
<accession>A0ABM0M4T1</accession>
<evidence type="ECO:0000256" key="4">
    <source>
        <dbReference type="ARBA" id="ARBA00023136"/>
    </source>
</evidence>
<protein>
    <submittedName>
        <fullName evidence="8">Solute carrier family 35 member D3-like</fullName>
    </submittedName>
</protein>
<evidence type="ECO:0000256" key="1">
    <source>
        <dbReference type="ARBA" id="ARBA00004141"/>
    </source>
</evidence>
<feature type="transmembrane region" description="Helical" evidence="5">
    <location>
        <begin position="165"/>
        <end position="186"/>
    </location>
</feature>
<evidence type="ECO:0000256" key="2">
    <source>
        <dbReference type="ARBA" id="ARBA00022692"/>
    </source>
</evidence>
<proteinExistence type="predicted"/>
<feature type="transmembrane region" description="Helical" evidence="5">
    <location>
        <begin position="75"/>
        <end position="93"/>
    </location>
</feature>